<comment type="subcellular location">
    <subcellularLocation>
        <location evidence="1">Membrane</location>
        <topology evidence="1">Multi-pass membrane protein</topology>
    </subcellularLocation>
</comment>
<dbReference type="InterPro" id="IPR051739">
    <property type="entry name" value="Rhomboid_IM_Serine_Proteases"/>
</dbReference>
<evidence type="ECO:0000256" key="6">
    <source>
        <dbReference type="SAM" id="Phobius"/>
    </source>
</evidence>
<feature type="transmembrane region" description="Helical" evidence="6">
    <location>
        <begin position="420"/>
        <end position="441"/>
    </location>
</feature>
<name>A0ABM3N746_GALME</name>
<feature type="transmembrane region" description="Helical" evidence="6">
    <location>
        <begin position="217"/>
        <end position="238"/>
    </location>
</feature>
<proteinExistence type="inferred from homology"/>
<evidence type="ECO:0000256" key="5">
    <source>
        <dbReference type="ARBA" id="ARBA00023136"/>
    </source>
</evidence>
<keyword evidence="4 6" id="KW-1133">Transmembrane helix</keyword>
<dbReference type="GeneID" id="113511874"/>
<protein>
    <submittedName>
        <fullName evidence="9">LOW QUALITY PROTEIN: rhomboid-related protein 2</fullName>
    </submittedName>
</protein>
<dbReference type="SUPFAM" id="SSF144091">
    <property type="entry name" value="Rhomboid-like"/>
    <property type="match status" value="1"/>
</dbReference>
<feature type="transmembrane region" description="Helical" evidence="6">
    <location>
        <begin position="270"/>
        <end position="295"/>
    </location>
</feature>
<dbReference type="Gene3D" id="1.20.1540.10">
    <property type="entry name" value="Rhomboid-like"/>
    <property type="match status" value="1"/>
</dbReference>
<organism evidence="8 9">
    <name type="scientific">Galleria mellonella</name>
    <name type="common">Greater wax moth</name>
    <dbReference type="NCBI Taxonomy" id="7137"/>
    <lineage>
        <taxon>Eukaryota</taxon>
        <taxon>Metazoa</taxon>
        <taxon>Ecdysozoa</taxon>
        <taxon>Arthropoda</taxon>
        <taxon>Hexapoda</taxon>
        <taxon>Insecta</taxon>
        <taxon>Pterygota</taxon>
        <taxon>Neoptera</taxon>
        <taxon>Endopterygota</taxon>
        <taxon>Lepidoptera</taxon>
        <taxon>Glossata</taxon>
        <taxon>Ditrysia</taxon>
        <taxon>Pyraloidea</taxon>
        <taxon>Pyralidae</taxon>
        <taxon>Galleriinae</taxon>
        <taxon>Galleria</taxon>
    </lineage>
</organism>
<feature type="transmembrane region" description="Helical" evidence="6">
    <location>
        <begin position="387"/>
        <end position="408"/>
    </location>
</feature>
<accession>A0ABM3N746</accession>
<evidence type="ECO:0000256" key="3">
    <source>
        <dbReference type="ARBA" id="ARBA00022692"/>
    </source>
</evidence>
<evidence type="ECO:0000313" key="9">
    <source>
        <dbReference type="RefSeq" id="XP_052759408.1"/>
    </source>
</evidence>
<evidence type="ECO:0000256" key="2">
    <source>
        <dbReference type="ARBA" id="ARBA00009045"/>
    </source>
</evidence>
<feature type="transmembrane region" description="Helical" evidence="6">
    <location>
        <begin position="362"/>
        <end position="381"/>
    </location>
</feature>
<dbReference type="InterPro" id="IPR022764">
    <property type="entry name" value="Peptidase_S54_rhomboid_dom"/>
</dbReference>
<gene>
    <name evidence="9" type="primary">LOC113511874</name>
</gene>
<evidence type="ECO:0000313" key="8">
    <source>
        <dbReference type="Proteomes" id="UP001652740"/>
    </source>
</evidence>
<keyword evidence="5 6" id="KW-0472">Membrane</keyword>
<dbReference type="InterPro" id="IPR035952">
    <property type="entry name" value="Rhomboid-like_sf"/>
</dbReference>
<dbReference type="InterPro" id="IPR011992">
    <property type="entry name" value="EF-hand-dom_pair"/>
</dbReference>
<comment type="similarity">
    <text evidence="2">Belongs to the peptidase S54 family.</text>
</comment>
<evidence type="ECO:0000256" key="4">
    <source>
        <dbReference type="ARBA" id="ARBA00022989"/>
    </source>
</evidence>
<feature type="transmembrane region" description="Helical" evidence="6">
    <location>
        <begin position="307"/>
        <end position="324"/>
    </location>
</feature>
<sequence>MSVWVGSGCAGGGREVRVPPAATTTLLSTNTSMESGIEAGVLPTVTGSLASARDSLGSLSRAAEPLYDTDHTDLGSELDEAEIRRELMHDKWRLLFDRFDPEGFGEIPWPDFQQTLQNPDFIAQIPPHKREILLDKARSATSDAITFQEFVNVMSGKRTRSYRCAVHQRDREVSSENDFHLLLEDPTFFARMVHLVAMEVLPEERERKYYQERYTCCPPPLFIICVTLLELGVFAWYASSSSGVAAAAGPVPVDSPLVYRPDRRRELWRFLTYSVVHAGWLHLAFNLLVQLAVGLPLEMVHGALRCGAVYLAGVLGGSLAASVLDPDVCLAGASGGVYALLAAHLANALLNFHAMRYGAVRLVAALAVASCDVGFAVHARYTKEAPPVSYAAHVAGALAGLTIGLLVLKHAQQRLWERLLWWAALGAYAACTLFAVLYNIFSGPVDELHYMPPDPPPDVAGF</sequence>
<evidence type="ECO:0000256" key="1">
    <source>
        <dbReference type="ARBA" id="ARBA00004141"/>
    </source>
</evidence>
<dbReference type="Gene3D" id="1.10.238.10">
    <property type="entry name" value="EF-hand"/>
    <property type="match status" value="1"/>
</dbReference>
<feature type="transmembrane region" description="Helical" evidence="6">
    <location>
        <begin position="330"/>
        <end position="350"/>
    </location>
</feature>
<evidence type="ECO:0000259" key="7">
    <source>
        <dbReference type="Pfam" id="PF01694"/>
    </source>
</evidence>
<dbReference type="RefSeq" id="XP_052759408.1">
    <property type="nucleotide sequence ID" value="XM_052903448.1"/>
</dbReference>
<dbReference type="PANTHER" id="PTHR45840">
    <property type="entry name" value="RHOMBOID-RELATED PROTEIN"/>
    <property type="match status" value="1"/>
</dbReference>
<keyword evidence="3 6" id="KW-0812">Transmembrane</keyword>
<dbReference type="Proteomes" id="UP001652740">
    <property type="component" value="Unplaced"/>
</dbReference>
<feature type="domain" description="Peptidase S54 rhomboid" evidence="7">
    <location>
        <begin position="265"/>
        <end position="409"/>
    </location>
</feature>
<keyword evidence="8" id="KW-1185">Reference proteome</keyword>
<dbReference type="Pfam" id="PF01694">
    <property type="entry name" value="Rhomboid"/>
    <property type="match status" value="1"/>
</dbReference>
<dbReference type="PANTHER" id="PTHR45840:SF2">
    <property type="entry name" value="PROTEIN RHOMBOID-RELATED"/>
    <property type="match status" value="1"/>
</dbReference>
<dbReference type="SUPFAM" id="SSF47473">
    <property type="entry name" value="EF-hand"/>
    <property type="match status" value="1"/>
</dbReference>
<reference evidence="9" key="1">
    <citation type="submission" date="2025-08" db="UniProtKB">
        <authorList>
            <consortium name="RefSeq"/>
        </authorList>
    </citation>
    <scope>IDENTIFICATION</scope>
    <source>
        <tissue evidence="9">Whole larvae</tissue>
    </source>
</reference>